<protein>
    <submittedName>
        <fullName evidence="9">PurR-regulated permease PerM</fullName>
    </submittedName>
</protein>
<dbReference type="PANTHER" id="PTHR21716">
    <property type="entry name" value="TRANSMEMBRANE PROTEIN"/>
    <property type="match status" value="1"/>
</dbReference>
<gene>
    <name evidence="9" type="ORF">JOF47_000699</name>
</gene>
<evidence type="ECO:0000313" key="10">
    <source>
        <dbReference type="Proteomes" id="UP001296993"/>
    </source>
</evidence>
<dbReference type="EMBL" id="JAGIOF010000001">
    <property type="protein sequence ID" value="MBP2385188.1"/>
    <property type="molecule type" value="Genomic_DNA"/>
</dbReference>
<keyword evidence="3" id="KW-0813">Transport</keyword>
<dbReference type="Proteomes" id="UP001296993">
    <property type="component" value="Unassembled WGS sequence"/>
</dbReference>
<feature type="transmembrane region" description="Helical" evidence="8">
    <location>
        <begin position="66"/>
        <end position="92"/>
    </location>
</feature>
<evidence type="ECO:0000256" key="4">
    <source>
        <dbReference type="ARBA" id="ARBA00022475"/>
    </source>
</evidence>
<feature type="transmembrane region" description="Helical" evidence="8">
    <location>
        <begin position="37"/>
        <end position="54"/>
    </location>
</feature>
<evidence type="ECO:0000256" key="7">
    <source>
        <dbReference type="ARBA" id="ARBA00023136"/>
    </source>
</evidence>
<comment type="caution">
    <text evidence="9">The sequence shown here is derived from an EMBL/GenBank/DDBJ whole genome shotgun (WGS) entry which is preliminary data.</text>
</comment>
<reference evidence="9 10" key="1">
    <citation type="submission" date="2021-03" db="EMBL/GenBank/DDBJ databases">
        <title>Sequencing the genomes of 1000 actinobacteria strains.</title>
        <authorList>
            <person name="Klenk H.-P."/>
        </authorList>
    </citation>
    <scope>NUCLEOTIDE SEQUENCE [LARGE SCALE GENOMIC DNA]</scope>
    <source>
        <strain evidence="9 10">DSM 15797</strain>
    </source>
</reference>
<evidence type="ECO:0000256" key="6">
    <source>
        <dbReference type="ARBA" id="ARBA00022989"/>
    </source>
</evidence>
<dbReference type="InterPro" id="IPR002549">
    <property type="entry name" value="AI-2E-like"/>
</dbReference>
<feature type="transmembrane region" description="Helical" evidence="8">
    <location>
        <begin position="259"/>
        <end position="280"/>
    </location>
</feature>
<keyword evidence="6 8" id="KW-1133">Transmembrane helix</keyword>
<keyword evidence="4" id="KW-1003">Cell membrane</keyword>
<organism evidence="9 10">
    <name type="scientific">Paeniglutamicibacter kerguelensis</name>
    <dbReference type="NCBI Taxonomy" id="254788"/>
    <lineage>
        <taxon>Bacteria</taxon>
        <taxon>Bacillati</taxon>
        <taxon>Actinomycetota</taxon>
        <taxon>Actinomycetes</taxon>
        <taxon>Micrococcales</taxon>
        <taxon>Micrococcaceae</taxon>
        <taxon>Paeniglutamicibacter</taxon>
    </lineage>
</organism>
<dbReference type="PANTHER" id="PTHR21716:SF53">
    <property type="entry name" value="PERMEASE PERM-RELATED"/>
    <property type="match status" value="1"/>
</dbReference>
<evidence type="ECO:0000256" key="3">
    <source>
        <dbReference type="ARBA" id="ARBA00022448"/>
    </source>
</evidence>
<comment type="similarity">
    <text evidence="2">Belongs to the autoinducer-2 exporter (AI-2E) (TC 2.A.86) family.</text>
</comment>
<feature type="transmembrane region" description="Helical" evidence="8">
    <location>
        <begin position="12"/>
        <end position="31"/>
    </location>
</feature>
<keyword evidence="10" id="KW-1185">Reference proteome</keyword>
<evidence type="ECO:0000256" key="1">
    <source>
        <dbReference type="ARBA" id="ARBA00004651"/>
    </source>
</evidence>
<feature type="transmembrane region" description="Helical" evidence="8">
    <location>
        <begin position="225"/>
        <end position="247"/>
    </location>
</feature>
<name>A0ABS4X9Z3_9MICC</name>
<comment type="subcellular location">
    <subcellularLocation>
        <location evidence="1">Cell membrane</location>
        <topology evidence="1">Multi-pass membrane protein</topology>
    </subcellularLocation>
</comment>
<keyword evidence="5 8" id="KW-0812">Transmembrane</keyword>
<dbReference type="Pfam" id="PF01594">
    <property type="entry name" value="AI-2E_transport"/>
    <property type="match status" value="1"/>
</dbReference>
<keyword evidence="7 8" id="KW-0472">Membrane</keyword>
<sequence>MTIERGPGTGFSPAGRTVIMLAATAVAVIGLHLGRDLVTPALFAMVVVVTVHPVRGKLLKRGFPDWAAATAVVVVSWLVLLAILTLVLLGIAQFNQMIRDYGSELSDATAAAAGLLHGMGISVAEPSGIDPKVLLAAVAWLTGAVATLVIALAFVFTYILFMAFDARLIEGMTARFAKSHKRTITAFARYGSSVRRYYVINTIFGTVVAILDGLILWALGVPGAAAWMVLAFVTNYIPSIGFVIGLIPPLVLALVTGGWGTALVVLAAYCAINLVLQALVQPKFVSDAVQLNLTLTFFSVVFWSTVLGPAGAILSIPMTLLVRVVVLETDARTTFARWLTGDKSPG</sequence>
<evidence type="ECO:0000313" key="9">
    <source>
        <dbReference type="EMBL" id="MBP2385188.1"/>
    </source>
</evidence>
<dbReference type="RefSeq" id="WP_209995963.1">
    <property type="nucleotide sequence ID" value="NZ_BAAAJY010000012.1"/>
</dbReference>
<feature type="transmembrane region" description="Helical" evidence="8">
    <location>
        <begin position="133"/>
        <end position="161"/>
    </location>
</feature>
<accession>A0ABS4X9Z3</accession>
<feature type="transmembrane region" description="Helical" evidence="8">
    <location>
        <begin position="300"/>
        <end position="322"/>
    </location>
</feature>
<evidence type="ECO:0000256" key="2">
    <source>
        <dbReference type="ARBA" id="ARBA00009773"/>
    </source>
</evidence>
<evidence type="ECO:0000256" key="5">
    <source>
        <dbReference type="ARBA" id="ARBA00022692"/>
    </source>
</evidence>
<proteinExistence type="inferred from homology"/>
<evidence type="ECO:0000256" key="8">
    <source>
        <dbReference type="SAM" id="Phobius"/>
    </source>
</evidence>
<feature type="transmembrane region" description="Helical" evidence="8">
    <location>
        <begin position="197"/>
        <end position="219"/>
    </location>
</feature>